<dbReference type="PANTHER" id="PTHR31917:SF147">
    <property type="entry name" value="AGENET DOMAIN-CONTAINING PROTEIN"/>
    <property type="match status" value="1"/>
</dbReference>
<dbReference type="InterPro" id="IPR008395">
    <property type="entry name" value="Agenet-like_dom"/>
</dbReference>
<dbReference type="InterPro" id="IPR014002">
    <property type="entry name" value="Agenet_dom_plant"/>
</dbReference>
<keyword evidence="3" id="KW-1185">Reference proteome</keyword>
<dbReference type="EMBL" id="VEPZ02001593">
    <property type="protein sequence ID" value="KAE8666666.1"/>
    <property type="molecule type" value="Genomic_DNA"/>
</dbReference>
<feature type="domain" description="Agenet" evidence="1">
    <location>
        <begin position="26"/>
        <end position="88"/>
    </location>
</feature>
<dbReference type="Pfam" id="PF22970">
    <property type="entry name" value="DUF7028"/>
    <property type="match status" value="1"/>
</dbReference>
<dbReference type="InterPro" id="IPR054292">
    <property type="entry name" value="DUF7028"/>
</dbReference>
<gene>
    <name evidence="2" type="ORF">F3Y22_tig00112491pilonHSYRG00009</name>
</gene>
<dbReference type="PANTHER" id="PTHR31917">
    <property type="entry name" value="AGENET DOMAIN-CONTAINING PROTEIN-RELATED"/>
    <property type="match status" value="1"/>
</dbReference>
<reference evidence="2" key="1">
    <citation type="submission" date="2019-09" db="EMBL/GenBank/DDBJ databases">
        <title>Draft genome information of white flower Hibiscus syriacus.</title>
        <authorList>
            <person name="Kim Y.-M."/>
        </authorList>
    </citation>
    <scope>NUCLEOTIDE SEQUENCE [LARGE SCALE GENOMIC DNA]</scope>
    <source>
        <strain evidence="2">YM2019G1</strain>
    </source>
</reference>
<dbReference type="SMART" id="SM00743">
    <property type="entry name" value="Agenet"/>
    <property type="match status" value="2"/>
</dbReference>
<dbReference type="Pfam" id="PF05641">
    <property type="entry name" value="Agenet"/>
    <property type="match status" value="1"/>
</dbReference>
<feature type="domain" description="Agenet" evidence="1">
    <location>
        <begin position="115"/>
        <end position="172"/>
    </location>
</feature>
<accession>A0A6A2XX03</accession>
<protein>
    <submittedName>
        <fullName evidence="2">20G-Fe(II) oxidoreductase</fullName>
    </submittedName>
</protein>
<proteinExistence type="predicted"/>
<evidence type="ECO:0000259" key="1">
    <source>
        <dbReference type="SMART" id="SM00743"/>
    </source>
</evidence>
<dbReference type="Proteomes" id="UP000436088">
    <property type="component" value="Unassembled WGS sequence"/>
</dbReference>
<comment type="caution">
    <text evidence="2">The sequence shown here is derived from an EMBL/GenBank/DDBJ whole genome shotgun (WGS) entry which is preliminary data.</text>
</comment>
<evidence type="ECO:0000313" key="3">
    <source>
        <dbReference type="Proteomes" id="UP000436088"/>
    </source>
</evidence>
<organism evidence="2 3">
    <name type="scientific">Hibiscus syriacus</name>
    <name type="common">Rose of Sharon</name>
    <dbReference type="NCBI Taxonomy" id="106335"/>
    <lineage>
        <taxon>Eukaryota</taxon>
        <taxon>Viridiplantae</taxon>
        <taxon>Streptophyta</taxon>
        <taxon>Embryophyta</taxon>
        <taxon>Tracheophyta</taxon>
        <taxon>Spermatophyta</taxon>
        <taxon>Magnoliopsida</taxon>
        <taxon>eudicotyledons</taxon>
        <taxon>Gunneridae</taxon>
        <taxon>Pentapetalae</taxon>
        <taxon>rosids</taxon>
        <taxon>malvids</taxon>
        <taxon>Malvales</taxon>
        <taxon>Malvaceae</taxon>
        <taxon>Malvoideae</taxon>
        <taxon>Hibiscus</taxon>
    </lineage>
</organism>
<dbReference type="CDD" id="cd20405">
    <property type="entry name" value="Tudor_Agenet_AtDUF_rpt1_3"/>
    <property type="match status" value="1"/>
</dbReference>
<sequence>MAGMGLLEHKASASWKTERKRIFERKKFDINEKVEVRSVEEGFQGSWHQGSVISWNKRECHVKYDHLLLDDGSDKLVDIVSVSAVTNVFACSCETHYNYRGTIRQLPPELEFCKWNLCYGLCVDVLYNDAWWEGVILDHEVGSEKRRVFFPDLGDEMTAEIGNLRITQDWNDFEEEWQKRGTWLFLELIEQYGKEWFLSVSVQQFWYDLRERKDFQNVGEWTFSCETLWKELVLEVIKDIHKITADHFVKVLGLPAFSQPETKSEEEPVIPDADVYMSTDANLGDTFALVPVKNHVNSSLLSPDTVRTPSIQRKSSSGQLMHVFKDDNSVLPKTCVDKAVCSSPEALLISPSVVGGISSICSVASNEGISGTDIDTTERRAKHSGPNVTATWMPPDPELLPKAESCPDAITKYVLASKERDNSLIADVRKHLLCQGWKMETKQDGKILRWRYFSPAGRCYYSLHEICLALTDRSRKQICSNPKDVQHLGIVEPNIKDYILLNQNIVLKLFWTGLRLNWMRFADAREVI</sequence>
<name>A0A6A2XX03_HIBSY</name>
<dbReference type="AlphaFoldDB" id="A0A6A2XX03"/>
<evidence type="ECO:0000313" key="2">
    <source>
        <dbReference type="EMBL" id="KAE8666666.1"/>
    </source>
</evidence>